<dbReference type="GO" id="GO:0005524">
    <property type="term" value="F:ATP binding"/>
    <property type="evidence" value="ECO:0007669"/>
    <property type="project" value="UniProtKB-KW"/>
</dbReference>
<dbReference type="InterPro" id="IPR007409">
    <property type="entry name" value="Restrct_endonuc_type1_HsdR_N"/>
</dbReference>
<accession>I4F1L7</accession>
<sequence>MSNFYFVKEEWPSIHADCTRAEGHLGSDPRSACFYARRAAEQLVGLIYDVDGLTTPYRDDLAARVNEPAFQRRVGVGIGQKLNLIRKLGNRAVHDTQPIPARAAVDVLRELHHVVVWTAFRYSTNPAAVPTGAVFDPKLAGSQAPLSRADVVKLAEKFHQQDEAHARALKERDEVAAAKDAEIEELRQQIKAVQAANTLTDTHDYSEAQTRDLIIDELLREAGWQLTATRDREFEVTGMPNAEGKGYVDYVLWGSDGLPLAVVEAKKTTVEPAVGQQQAKLYADSLKKMTGRRPVIFYTNGYQTWLWDDAAGYPPRRVEGFFAADELELMVHRRTGRLPLADASIDKTIVGRHYQQRAIRTVGETFAAKQRAALLVMATGSGKTRTVIALVDQLMKAGWVKRVLFLADRTALVNQAVGAFKAHLPNATTVNLVTEKVADGRVYVSTYPTMMNLINETDGGLRLFGPGYFDLIVIDEAHRSVYQKYRAIFSWFGSLLVGLTATPKDEVDRNTYTLFNLEDGVPTDAYSLDEAVAEGYLVPPVAVSVPTKFLREGIRYNELSEQEKDDWDSIEWSEDGDVPDAVTAEELNKFLFNADTVDKVLATLMQNGHKVAGGDRLGKTIIFAKNQAHAEFIQKRFDANYPEYAGHFARVITHSVTYAQSLIDDFSSKEKAPHIAISVDMLDTGIDVPEVVNLVFFKLVRAKSKFWQMIGRGTRLCPDLYGPGEDKKNFYVFDFCGNLEFFSQDLPDSGGSLQKSLAERLFEARLGLLAALDQTGAGADSGGQTEVGQGEVSERGLRVDAAWTLHEVVVGMNVDNFLVRPARQWVETYSNWDAWHQLTPEKAGDIAHHLAGLPSTKRDDDEDAKRFDLILLRLQLAQLDGDAIQFERLRTQVQDIAAALLGQTAIPSVKAQEQLLEELSGDEWWVDVTLPMLELARRRIRGLVRFVEKSRRAVVYSNFADELGESSIVELPGVTPGTNWERFRAKARAYLRDHDDHLALQRLRRNLQLTPEDLASLEAMLVTSGAGSEADIARAREESHGLGLFIRSLVGLDREAATAAFDRYLSDGAYSANQIRFVQLIVEHLTANGAMEVERLYESPFIDSAPHGPDSIFTEDEVDGIVTVLHQVRDRALPDATVA</sequence>
<dbReference type="Gene3D" id="3.40.50.300">
    <property type="entry name" value="P-loop containing nucleotide triphosphate hydrolases"/>
    <property type="match status" value="2"/>
</dbReference>
<dbReference type="InterPro" id="IPR014001">
    <property type="entry name" value="Helicase_ATP-bd"/>
</dbReference>
<evidence type="ECO:0000313" key="3">
    <source>
        <dbReference type="EMBL" id="CCH89530.1"/>
    </source>
</evidence>
<name>I4F1L7_MODI5</name>
<dbReference type="InterPro" id="IPR027417">
    <property type="entry name" value="P-loop_NTPase"/>
</dbReference>
<dbReference type="Pfam" id="PF13643">
    <property type="entry name" value="DUF4145"/>
    <property type="match status" value="1"/>
</dbReference>
<dbReference type="GO" id="GO:0009307">
    <property type="term" value="P:DNA restriction-modification system"/>
    <property type="evidence" value="ECO:0007669"/>
    <property type="project" value="UniProtKB-KW"/>
</dbReference>
<dbReference type="EMBL" id="FO203431">
    <property type="protein sequence ID" value="CCH89530.1"/>
    <property type="molecule type" value="Genomic_DNA"/>
</dbReference>
<dbReference type="Pfam" id="PF00271">
    <property type="entry name" value="Helicase_C"/>
    <property type="match status" value="1"/>
</dbReference>
<dbReference type="GO" id="GO:0009035">
    <property type="term" value="F:type I site-specific deoxyribonuclease activity"/>
    <property type="evidence" value="ECO:0007669"/>
    <property type="project" value="UniProtKB-EC"/>
</dbReference>
<dbReference type="InterPro" id="IPR001650">
    <property type="entry name" value="Helicase_C-like"/>
</dbReference>
<dbReference type="Pfam" id="PF04313">
    <property type="entry name" value="HSDR_N"/>
    <property type="match status" value="1"/>
</dbReference>
<dbReference type="PATRIC" id="fig|477641.3.peg.3864"/>
<dbReference type="PROSITE" id="PS51192">
    <property type="entry name" value="HELICASE_ATP_BIND_1"/>
    <property type="match status" value="1"/>
</dbReference>
<dbReference type="SMART" id="SM00487">
    <property type="entry name" value="DEXDc"/>
    <property type="match status" value="1"/>
</dbReference>
<dbReference type="InterPro" id="IPR006935">
    <property type="entry name" value="Helicase/UvrB_N"/>
</dbReference>
<dbReference type="AlphaFoldDB" id="I4F1L7"/>
<keyword evidence="4" id="KW-1185">Reference proteome</keyword>
<keyword evidence="1" id="KW-0175">Coiled coil</keyword>
<dbReference type="InterPro" id="IPR013670">
    <property type="entry name" value="EcoEI_R_C_dom"/>
</dbReference>
<dbReference type="CDD" id="cd18799">
    <property type="entry name" value="SF2_C_EcoAI-like"/>
    <property type="match status" value="1"/>
</dbReference>
<protein>
    <submittedName>
        <fullName evidence="3">Type III restriction enzyme, restriction (R) subunit</fullName>
    </submittedName>
</protein>
<dbReference type="eggNOG" id="COG4096">
    <property type="taxonomic scope" value="Bacteria"/>
</dbReference>
<dbReference type="GO" id="GO:0003677">
    <property type="term" value="F:DNA binding"/>
    <property type="evidence" value="ECO:0007669"/>
    <property type="project" value="UniProtKB-KW"/>
</dbReference>
<proteinExistence type="predicted"/>
<dbReference type="Pfam" id="PF08463">
    <property type="entry name" value="EcoEI_R_C"/>
    <property type="match status" value="1"/>
</dbReference>
<dbReference type="PANTHER" id="PTHR47396">
    <property type="entry name" value="TYPE I RESTRICTION ENZYME ECOKI R PROTEIN"/>
    <property type="match status" value="1"/>
</dbReference>
<dbReference type="HOGENOM" id="CLU_009326_0_0_11"/>
<evidence type="ECO:0000256" key="1">
    <source>
        <dbReference type="SAM" id="Coils"/>
    </source>
</evidence>
<evidence type="ECO:0000259" key="2">
    <source>
        <dbReference type="PROSITE" id="PS51192"/>
    </source>
</evidence>
<organism evidence="3 4">
    <name type="scientific">Modestobacter italicus (strain DSM 44449 / CECT 9708 / BC 501)</name>
    <dbReference type="NCBI Taxonomy" id="2732864"/>
    <lineage>
        <taxon>Bacteria</taxon>
        <taxon>Bacillati</taxon>
        <taxon>Actinomycetota</taxon>
        <taxon>Actinomycetes</taxon>
        <taxon>Geodermatophilales</taxon>
        <taxon>Geodermatophilaceae</taxon>
        <taxon>Modestobacter</taxon>
    </lineage>
</organism>
<dbReference type="KEGG" id="mmar:MODMU_4130"/>
<dbReference type="Gene3D" id="3.90.1570.30">
    <property type="match status" value="1"/>
</dbReference>
<reference evidence="3 4" key="1">
    <citation type="journal article" date="2012" name="J. Bacteriol.">
        <title>Genome Sequence of Radiation-Resistant Modestobacter marinus Strain BC501, a Representative Actinobacterium That Thrives on Calcareous Stone Surfaces.</title>
        <authorList>
            <person name="Normand P."/>
            <person name="Gury J."/>
            <person name="Pujic P."/>
            <person name="Chouaia B."/>
            <person name="Crotti E."/>
            <person name="Brusetti L."/>
            <person name="Daffonchio D."/>
            <person name="Vacherie B."/>
            <person name="Barbe V."/>
            <person name="Medigue C."/>
            <person name="Calteau A."/>
            <person name="Ghodhbane-Gtari F."/>
            <person name="Essoussi I."/>
            <person name="Nouioui I."/>
            <person name="Abbassi-Ghozzi I."/>
            <person name="Gtari M."/>
        </authorList>
    </citation>
    <scope>NUCLEOTIDE SEQUENCE [LARGE SCALE GENOMIC DNA]</scope>
    <source>
        <strain evidence="4">BC 501</strain>
    </source>
</reference>
<dbReference type="Proteomes" id="UP000006461">
    <property type="component" value="Chromosome"/>
</dbReference>
<dbReference type="Pfam" id="PF04851">
    <property type="entry name" value="ResIII"/>
    <property type="match status" value="1"/>
</dbReference>
<dbReference type="InterPro" id="IPR025285">
    <property type="entry name" value="DUF4145"/>
</dbReference>
<dbReference type="PANTHER" id="PTHR47396:SF1">
    <property type="entry name" value="ATP-DEPENDENT HELICASE IRC3-RELATED"/>
    <property type="match status" value="1"/>
</dbReference>
<dbReference type="OMA" id="PTMMGLI"/>
<feature type="domain" description="Helicase ATP-binding" evidence="2">
    <location>
        <begin position="364"/>
        <end position="521"/>
    </location>
</feature>
<gene>
    <name evidence="3" type="ordered locus">MODMU_4130</name>
</gene>
<dbReference type="SUPFAM" id="SSF52540">
    <property type="entry name" value="P-loop containing nucleoside triphosphate hydrolases"/>
    <property type="match status" value="2"/>
</dbReference>
<dbReference type="CDD" id="cd18032">
    <property type="entry name" value="DEXHc_RE_I_III_res"/>
    <property type="match status" value="1"/>
</dbReference>
<dbReference type="OrthoDB" id="9776021at2"/>
<feature type="coiled-coil region" evidence="1">
    <location>
        <begin position="169"/>
        <end position="196"/>
    </location>
</feature>
<dbReference type="GO" id="GO:0005829">
    <property type="term" value="C:cytosol"/>
    <property type="evidence" value="ECO:0007669"/>
    <property type="project" value="TreeGrafter"/>
</dbReference>
<dbReference type="REBASE" id="48885">
    <property type="entry name" value="Mma501ORF4132P"/>
</dbReference>
<evidence type="ECO:0000313" key="4">
    <source>
        <dbReference type="Proteomes" id="UP000006461"/>
    </source>
</evidence>
<dbReference type="STRING" id="477641.MODMU_4130"/>
<dbReference type="InterPro" id="IPR050742">
    <property type="entry name" value="Helicase_Restrict-Modif_Enz"/>
</dbReference>